<dbReference type="InterPro" id="IPR000713">
    <property type="entry name" value="Mur_ligase_N"/>
</dbReference>
<dbReference type="HAMAP" id="MF_02019">
    <property type="entry name" value="MurF"/>
    <property type="match status" value="1"/>
</dbReference>
<evidence type="ECO:0000256" key="3">
    <source>
        <dbReference type="ARBA" id="ARBA00022618"/>
    </source>
</evidence>
<evidence type="ECO:0000313" key="15">
    <source>
        <dbReference type="EMBL" id="MBU3803321.1"/>
    </source>
</evidence>
<dbReference type="InterPro" id="IPR005863">
    <property type="entry name" value="UDP-N-AcMur_synth"/>
</dbReference>
<dbReference type="InterPro" id="IPR036565">
    <property type="entry name" value="Mur-like_cat_sf"/>
</dbReference>
<evidence type="ECO:0000256" key="2">
    <source>
        <dbReference type="ARBA" id="ARBA00022598"/>
    </source>
</evidence>
<keyword evidence="5 10" id="KW-0067">ATP-binding</keyword>
<evidence type="ECO:0000259" key="13">
    <source>
        <dbReference type="Pfam" id="PF02875"/>
    </source>
</evidence>
<dbReference type="InterPro" id="IPR036615">
    <property type="entry name" value="Mur_ligase_C_dom_sf"/>
</dbReference>
<proteinExistence type="inferred from homology"/>
<feature type="binding site" evidence="10">
    <location>
        <begin position="113"/>
        <end position="119"/>
    </location>
    <ligand>
        <name>ATP</name>
        <dbReference type="ChEBI" id="CHEBI:30616"/>
    </ligand>
</feature>
<dbReference type="GO" id="GO:0071555">
    <property type="term" value="P:cell wall organization"/>
    <property type="evidence" value="ECO:0007669"/>
    <property type="project" value="UniProtKB-KW"/>
</dbReference>
<evidence type="ECO:0000259" key="14">
    <source>
        <dbReference type="Pfam" id="PF08245"/>
    </source>
</evidence>
<dbReference type="EMBL" id="JAHLFQ010000019">
    <property type="protein sequence ID" value="MBU3803321.1"/>
    <property type="molecule type" value="Genomic_DNA"/>
</dbReference>
<evidence type="ECO:0000256" key="5">
    <source>
        <dbReference type="ARBA" id="ARBA00022840"/>
    </source>
</evidence>
<dbReference type="GO" id="GO:0047480">
    <property type="term" value="F:UDP-N-acetylmuramoyl-tripeptide-D-alanyl-D-alanine ligase activity"/>
    <property type="evidence" value="ECO:0007669"/>
    <property type="project" value="UniProtKB-UniRule"/>
</dbReference>
<keyword evidence="1 10" id="KW-0963">Cytoplasm</keyword>
<dbReference type="Pfam" id="PF08245">
    <property type="entry name" value="Mur_ligase_M"/>
    <property type="match status" value="1"/>
</dbReference>
<dbReference type="GO" id="GO:0051301">
    <property type="term" value="P:cell division"/>
    <property type="evidence" value="ECO:0007669"/>
    <property type="project" value="UniProtKB-KW"/>
</dbReference>
<comment type="function">
    <text evidence="10 11">Involved in cell wall formation. Catalyzes the final step in the synthesis of UDP-N-acetylmuramoyl-pentapeptide, the precursor of murein.</text>
</comment>
<dbReference type="InterPro" id="IPR051046">
    <property type="entry name" value="MurCDEF_CellWall_CoF430Synth"/>
</dbReference>
<dbReference type="NCBIfam" id="TIGR01143">
    <property type="entry name" value="murF"/>
    <property type="match status" value="1"/>
</dbReference>
<keyword evidence="9 10" id="KW-0961">Cell wall biogenesis/degradation</keyword>
<dbReference type="Gene3D" id="3.40.1390.10">
    <property type="entry name" value="MurE/MurF, N-terminal domain"/>
    <property type="match status" value="1"/>
</dbReference>
<keyword evidence="8 10" id="KW-0131">Cell cycle</keyword>
<protein>
    <recommendedName>
        <fullName evidence="10 11">UDP-N-acetylmuramoyl-tripeptide--D-alanyl-D-alanine ligase</fullName>
        <ecNumber evidence="10 11">6.3.2.10</ecNumber>
    </recommendedName>
    <alternativeName>
        <fullName evidence="10">D-alanyl-D-alanine-adding enzyme</fullName>
    </alternativeName>
</protein>
<dbReference type="Pfam" id="PF01225">
    <property type="entry name" value="Mur_ligase"/>
    <property type="match status" value="1"/>
</dbReference>
<dbReference type="InterPro" id="IPR004101">
    <property type="entry name" value="Mur_ligase_C"/>
</dbReference>
<evidence type="ECO:0000313" key="16">
    <source>
        <dbReference type="Proteomes" id="UP000824229"/>
    </source>
</evidence>
<dbReference type="PANTHER" id="PTHR43024">
    <property type="entry name" value="UDP-N-ACETYLMURAMOYL-TRIPEPTIDE--D-ALANYL-D-ALANINE LIGASE"/>
    <property type="match status" value="1"/>
</dbReference>
<evidence type="ECO:0000256" key="8">
    <source>
        <dbReference type="ARBA" id="ARBA00023306"/>
    </source>
</evidence>
<dbReference type="InterPro" id="IPR035911">
    <property type="entry name" value="MurE/MurF_N"/>
</dbReference>
<keyword evidence="6 10" id="KW-0133">Cell shape</keyword>
<comment type="caution">
    <text evidence="15">The sequence shown here is derived from an EMBL/GenBank/DDBJ whole genome shotgun (WGS) entry which is preliminary data.</text>
</comment>
<evidence type="ECO:0000256" key="4">
    <source>
        <dbReference type="ARBA" id="ARBA00022741"/>
    </source>
</evidence>
<evidence type="ECO:0000259" key="12">
    <source>
        <dbReference type="Pfam" id="PF01225"/>
    </source>
</evidence>
<comment type="similarity">
    <text evidence="10">Belongs to the MurCDEF family. MurF subfamily.</text>
</comment>
<evidence type="ECO:0000256" key="1">
    <source>
        <dbReference type="ARBA" id="ARBA00022490"/>
    </source>
</evidence>
<gene>
    <name evidence="10" type="primary">murF</name>
    <name evidence="15" type="ORF">H9872_00990</name>
</gene>
<dbReference type="GO" id="GO:0005524">
    <property type="term" value="F:ATP binding"/>
    <property type="evidence" value="ECO:0007669"/>
    <property type="project" value="UniProtKB-UniRule"/>
</dbReference>
<accession>A0A9E2KBC7</accession>
<dbReference type="EC" id="6.3.2.10" evidence="10 11"/>
<evidence type="ECO:0000256" key="7">
    <source>
        <dbReference type="ARBA" id="ARBA00022984"/>
    </source>
</evidence>
<dbReference type="SUPFAM" id="SSF53623">
    <property type="entry name" value="MurD-like peptide ligases, catalytic domain"/>
    <property type="match status" value="1"/>
</dbReference>
<evidence type="ECO:0000256" key="6">
    <source>
        <dbReference type="ARBA" id="ARBA00022960"/>
    </source>
</evidence>
<comment type="pathway">
    <text evidence="10 11">Cell wall biogenesis; peptidoglycan biosynthesis.</text>
</comment>
<dbReference type="Proteomes" id="UP000824229">
    <property type="component" value="Unassembled WGS sequence"/>
</dbReference>
<dbReference type="PANTHER" id="PTHR43024:SF1">
    <property type="entry name" value="UDP-N-ACETYLMURAMOYL-TRIPEPTIDE--D-ALANYL-D-ALANINE LIGASE"/>
    <property type="match status" value="1"/>
</dbReference>
<name>A0A9E2KBC7_9FIRM</name>
<evidence type="ECO:0000256" key="9">
    <source>
        <dbReference type="ARBA" id="ARBA00023316"/>
    </source>
</evidence>
<feature type="domain" description="Mur ligase C-terminal" evidence="13">
    <location>
        <begin position="318"/>
        <end position="443"/>
    </location>
</feature>
<keyword evidence="3 10" id="KW-0132">Cell division</keyword>
<reference evidence="15" key="2">
    <citation type="submission" date="2021-04" db="EMBL/GenBank/DDBJ databases">
        <authorList>
            <person name="Gilroy R."/>
        </authorList>
    </citation>
    <scope>NUCLEOTIDE SEQUENCE</scope>
    <source>
        <strain evidence="15">B5-657</strain>
    </source>
</reference>
<keyword evidence="2 10" id="KW-0436">Ligase</keyword>
<dbReference type="GO" id="GO:0005737">
    <property type="term" value="C:cytoplasm"/>
    <property type="evidence" value="ECO:0007669"/>
    <property type="project" value="UniProtKB-SubCell"/>
</dbReference>
<keyword evidence="4 10" id="KW-0547">Nucleotide-binding</keyword>
<dbReference type="Gene3D" id="3.90.190.20">
    <property type="entry name" value="Mur ligase, C-terminal domain"/>
    <property type="match status" value="1"/>
</dbReference>
<reference evidence="15" key="1">
    <citation type="journal article" date="2021" name="PeerJ">
        <title>Extensive microbial diversity within the chicken gut microbiome revealed by metagenomics and culture.</title>
        <authorList>
            <person name="Gilroy R."/>
            <person name="Ravi A."/>
            <person name="Getino M."/>
            <person name="Pursley I."/>
            <person name="Horton D.L."/>
            <person name="Alikhan N.F."/>
            <person name="Baker D."/>
            <person name="Gharbi K."/>
            <person name="Hall N."/>
            <person name="Watson M."/>
            <person name="Adriaenssens E.M."/>
            <person name="Foster-Nyarko E."/>
            <person name="Jarju S."/>
            <person name="Secka A."/>
            <person name="Antonio M."/>
            <person name="Oren A."/>
            <person name="Chaudhuri R.R."/>
            <person name="La Ragione R."/>
            <person name="Hildebrand F."/>
            <person name="Pallen M.J."/>
        </authorList>
    </citation>
    <scope>NUCLEOTIDE SEQUENCE</scope>
    <source>
        <strain evidence="15">B5-657</strain>
    </source>
</reference>
<dbReference type="GO" id="GO:0009252">
    <property type="term" value="P:peptidoglycan biosynthetic process"/>
    <property type="evidence" value="ECO:0007669"/>
    <property type="project" value="UniProtKB-UniRule"/>
</dbReference>
<feature type="domain" description="Mur ligase central" evidence="14">
    <location>
        <begin position="111"/>
        <end position="296"/>
    </location>
</feature>
<dbReference type="InterPro" id="IPR013221">
    <property type="entry name" value="Mur_ligase_cen"/>
</dbReference>
<dbReference type="Pfam" id="PF02875">
    <property type="entry name" value="Mur_ligase_C"/>
    <property type="match status" value="1"/>
</dbReference>
<dbReference type="GO" id="GO:0008360">
    <property type="term" value="P:regulation of cell shape"/>
    <property type="evidence" value="ECO:0007669"/>
    <property type="project" value="UniProtKB-KW"/>
</dbReference>
<organism evidence="15 16">
    <name type="scientific">Candidatus Cellulosilyticum pullistercoris</name>
    <dbReference type="NCBI Taxonomy" id="2838521"/>
    <lineage>
        <taxon>Bacteria</taxon>
        <taxon>Bacillati</taxon>
        <taxon>Bacillota</taxon>
        <taxon>Clostridia</taxon>
        <taxon>Lachnospirales</taxon>
        <taxon>Cellulosilyticaceae</taxon>
        <taxon>Cellulosilyticum</taxon>
    </lineage>
</organism>
<keyword evidence="7 10" id="KW-0573">Peptidoglycan synthesis</keyword>
<dbReference type="Gene3D" id="3.40.1190.10">
    <property type="entry name" value="Mur-like, catalytic domain"/>
    <property type="match status" value="1"/>
</dbReference>
<comment type="subcellular location">
    <subcellularLocation>
        <location evidence="10 11">Cytoplasm</location>
    </subcellularLocation>
</comment>
<comment type="catalytic activity">
    <reaction evidence="10 11">
        <text>D-alanyl-D-alanine + UDP-N-acetyl-alpha-D-muramoyl-L-alanyl-gamma-D-glutamyl-meso-2,6-diaminopimelate + ATP = UDP-N-acetyl-alpha-D-muramoyl-L-alanyl-gamma-D-glutamyl-meso-2,6-diaminopimeloyl-D-alanyl-D-alanine + ADP + phosphate + H(+)</text>
        <dbReference type="Rhea" id="RHEA:28374"/>
        <dbReference type="ChEBI" id="CHEBI:15378"/>
        <dbReference type="ChEBI" id="CHEBI:30616"/>
        <dbReference type="ChEBI" id="CHEBI:43474"/>
        <dbReference type="ChEBI" id="CHEBI:57822"/>
        <dbReference type="ChEBI" id="CHEBI:61386"/>
        <dbReference type="ChEBI" id="CHEBI:83905"/>
        <dbReference type="ChEBI" id="CHEBI:456216"/>
        <dbReference type="EC" id="6.3.2.10"/>
    </reaction>
</comment>
<dbReference type="AlphaFoldDB" id="A0A9E2KBC7"/>
<evidence type="ECO:0000256" key="10">
    <source>
        <dbReference type="HAMAP-Rule" id="MF_02019"/>
    </source>
</evidence>
<evidence type="ECO:0000256" key="11">
    <source>
        <dbReference type="RuleBase" id="RU004136"/>
    </source>
</evidence>
<feature type="domain" description="Mur ligase N-terminal catalytic" evidence="12">
    <location>
        <begin position="28"/>
        <end position="81"/>
    </location>
</feature>
<dbReference type="SUPFAM" id="SSF63418">
    <property type="entry name" value="MurE/MurF N-terminal domain"/>
    <property type="match status" value="1"/>
</dbReference>
<sequence length="458" mass="50626">MKLSIEEIVGAVNGKLLNPLANDSSLCIEHITTDSRKHMEKGLFIPLKGERFDGHDFIGSVYDKGAIATLTMNEEVVDERMATILVKDTKMALLDLGCFYRKQFQIPVIGITGSVGKTSTKEMISAVLSGKWNVHKTEGNFNNEIGLPLTLFNINTLHEAAVIEMGMNHFGEIHNLTCSALPDVAVITNVGTSHIENLGSREGILKAKLEILDGLHEEGLLVINGDNDLLSTLNDLPVKSISYGLMPTNDYWAKDIHSEGEYTLATVISPKQTYQIRIKALGEHMVYNTLAAIAVAEHFGLTEEEVMNGIASYEPAKMRMHITTLDSGLTIIDDTYNASPDSMQAALKVLRDYDAKGRKVAILGDMFEMGEFAPKLHQEVGQFAAEMAIDVLIAIGDLAKHIYEGYKRKSTKDAHYFETKEAFIENLMHVIQKEDCVLLKASRGMHFEALIEEVGKVK</sequence>
<dbReference type="SUPFAM" id="SSF53244">
    <property type="entry name" value="MurD-like peptide ligases, peptide-binding domain"/>
    <property type="match status" value="1"/>
</dbReference>